<protein>
    <recommendedName>
        <fullName evidence="4">SWIM-type domain-containing protein</fullName>
    </recommendedName>
</protein>
<evidence type="ECO:0000313" key="3">
    <source>
        <dbReference type="Proteomes" id="UP000186583"/>
    </source>
</evidence>
<sequence length="233" mass="24826">MSHEPPPAQSYLPTPRVLITSLINSLTSPVTATATPHEIEPSDTTPQKSLPQPRRPLLITLHVLFPSLVLPALDLLDRNLVTRVVPEPCATPDSNNKLDPPAFHLVRSVASTISRRSHATSTSTASASTTYLVQLGAWNCTCANFAFEAFPAGEVTELAILDANDAGGSGDDASTREWQFGGLSSGGLEHGGVPCCKHLLACILSEQWGDVLGNYVTERIMSREEMAGTVADV</sequence>
<comment type="caution">
    <text evidence="2">The sequence shown here is derived from an EMBL/GenBank/DDBJ whole genome shotgun (WGS) entry which is preliminary data.</text>
</comment>
<dbReference type="OrthoDB" id="74545at2759"/>
<proteinExistence type="predicted"/>
<reference evidence="2 3" key="1">
    <citation type="submission" date="2016-11" db="EMBL/GenBank/DDBJ databases">
        <title>Draft Genome Assembly of Colletotrichum chlorophyti a pathogen of herbaceous plants.</title>
        <authorList>
            <person name="Gan P."/>
            <person name="Narusaka M."/>
            <person name="Tsushima A."/>
            <person name="Narusaka Y."/>
            <person name="Takano Y."/>
            <person name="Shirasu K."/>
        </authorList>
    </citation>
    <scope>NUCLEOTIDE SEQUENCE [LARGE SCALE GENOMIC DNA]</scope>
    <source>
        <strain evidence="2 3">NTL11</strain>
    </source>
</reference>
<evidence type="ECO:0000313" key="2">
    <source>
        <dbReference type="EMBL" id="OLN95351.1"/>
    </source>
</evidence>
<dbReference type="EMBL" id="MPGH01000037">
    <property type="protein sequence ID" value="OLN95351.1"/>
    <property type="molecule type" value="Genomic_DNA"/>
</dbReference>
<evidence type="ECO:0000256" key="1">
    <source>
        <dbReference type="SAM" id="MobiDB-lite"/>
    </source>
</evidence>
<name>A0A1Q8S1U4_9PEZI</name>
<dbReference type="STRING" id="708187.A0A1Q8S1U4"/>
<feature type="region of interest" description="Disordered" evidence="1">
    <location>
        <begin position="30"/>
        <end position="52"/>
    </location>
</feature>
<accession>A0A1Q8S1U4</accession>
<keyword evidence="3" id="KW-1185">Reference proteome</keyword>
<dbReference type="AlphaFoldDB" id="A0A1Q8S1U4"/>
<organism evidence="2 3">
    <name type="scientific">Colletotrichum chlorophyti</name>
    <dbReference type="NCBI Taxonomy" id="708187"/>
    <lineage>
        <taxon>Eukaryota</taxon>
        <taxon>Fungi</taxon>
        <taxon>Dikarya</taxon>
        <taxon>Ascomycota</taxon>
        <taxon>Pezizomycotina</taxon>
        <taxon>Sordariomycetes</taxon>
        <taxon>Hypocreomycetidae</taxon>
        <taxon>Glomerellales</taxon>
        <taxon>Glomerellaceae</taxon>
        <taxon>Colletotrichum</taxon>
    </lineage>
</organism>
<gene>
    <name evidence="2" type="ORF">CCHL11_04705</name>
</gene>
<dbReference type="Proteomes" id="UP000186583">
    <property type="component" value="Unassembled WGS sequence"/>
</dbReference>
<evidence type="ECO:0008006" key="4">
    <source>
        <dbReference type="Google" id="ProtNLM"/>
    </source>
</evidence>